<organism evidence="2 3">
    <name type="scientific">Urbifossiella limnaea</name>
    <dbReference type="NCBI Taxonomy" id="2528023"/>
    <lineage>
        <taxon>Bacteria</taxon>
        <taxon>Pseudomonadati</taxon>
        <taxon>Planctomycetota</taxon>
        <taxon>Planctomycetia</taxon>
        <taxon>Gemmatales</taxon>
        <taxon>Gemmataceae</taxon>
        <taxon>Urbifossiella</taxon>
    </lineage>
</organism>
<accession>A0A517XR57</accession>
<name>A0A517XR57_9BACT</name>
<dbReference type="EMBL" id="CP036273">
    <property type="protein sequence ID" value="QDU19979.1"/>
    <property type="molecule type" value="Genomic_DNA"/>
</dbReference>
<dbReference type="KEGG" id="uli:ETAA1_19210"/>
<dbReference type="RefSeq" id="WP_202920789.1">
    <property type="nucleotide sequence ID" value="NZ_CP036273.1"/>
</dbReference>
<feature type="chain" id="PRO_5022094023" evidence="1">
    <location>
        <begin position="25"/>
        <end position="891"/>
    </location>
</feature>
<reference evidence="2 3" key="1">
    <citation type="submission" date="2019-02" db="EMBL/GenBank/DDBJ databases">
        <title>Deep-cultivation of Planctomycetes and their phenomic and genomic characterization uncovers novel biology.</title>
        <authorList>
            <person name="Wiegand S."/>
            <person name="Jogler M."/>
            <person name="Boedeker C."/>
            <person name="Pinto D."/>
            <person name="Vollmers J."/>
            <person name="Rivas-Marin E."/>
            <person name="Kohn T."/>
            <person name="Peeters S.H."/>
            <person name="Heuer A."/>
            <person name="Rast P."/>
            <person name="Oberbeckmann S."/>
            <person name="Bunk B."/>
            <person name="Jeske O."/>
            <person name="Meyerdierks A."/>
            <person name="Storesund J.E."/>
            <person name="Kallscheuer N."/>
            <person name="Luecker S."/>
            <person name="Lage O.M."/>
            <person name="Pohl T."/>
            <person name="Merkel B.J."/>
            <person name="Hornburger P."/>
            <person name="Mueller R.-W."/>
            <person name="Bruemmer F."/>
            <person name="Labrenz M."/>
            <person name="Spormann A.M."/>
            <person name="Op den Camp H."/>
            <person name="Overmann J."/>
            <person name="Amann R."/>
            <person name="Jetten M.S.M."/>
            <person name="Mascher T."/>
            <person name="Medema M.H."/>
            <person name="Devos D.P."/>
            <person name="Kaster A.-K."/>
            <person name="Ovreas L."/>
            <person name="Rohde M."/>
            <person name="Galperin M.Y."/>
            <person name="Jogler C."/>
        </authorList>
    </citation>
    <scope>NUCLEOTIDE SEQUENCE [LARGE SCALE GENOMIC DNA]</scope>
    <source>
        <strain evidence="2 3">ETA_A1</strain>
    </source>
</reference>
<evidence type="ECO:0000256" key="1">
    <source>
        <dbReference type="SAM" id="SignalP"/>
    </source>
</evidence>
<evidence type="ECO:0000313" key="2">
    <source>
        <dbReference type="EMBL" id="QDU19979.1"/>
    </source>
</evidence>
<keyword evidence="1" id="KW-0732">Signal</keyword>
<gene>
    <name evidence="2" type="ORF">ETAA1_19210</name>
</gene>
<feature type="signal peptide" evidence="1">
    <location>
        <begin position="1"/>
        <end position="24"/>
    </location>
</feature>
<proteinExistence type="predicted"/>
<protein>
    <submittedName>
        <fullName evidence="2">Uncharacterized protein</fullName>
    </submittedName>
</protein>
<evidence type="ECO:0000313" key="3">
    <source>
        <dbReference type="Proteomes" id="UP000319576"/>
    </source>
</evidence>
<dbReference type="Proteomes" id="UP000319576">
    <property type="component" value="Chromosome"/>
</dbReference>
<keyword evidence="3" id="KW-1185">Reference proteome</keyword>
<dbReference type="AlphaFoldDB" id="A0A517XR57"/>
<sequence precursor="true">MTHVRPARWLPAVLLLVLPSVASAQVVYPAVPEKLAVEFRYRITADRTERVRQFRAMEATLKDAGFVRDTTGELEPELDVFDPTAERMRGTLPATGFAKLQGDPRIKTILFRPADFAVPGPEQRVAVRLALATGFTPGQQQRFHGQTVAHLARIGFTELVGYDPQGFTIVRGDLPAGNLFRLVKDVRNEPSGWFAADAAEVELPVPLRDVNPVRLVQVLNVADPAPYAAPPVAPNRAAFTPDLRAVLDNMAAAGQPLRVEVVTDRVFDTGDIDRLRTKLMTEYSRVLPNPTTKRPELAPATVEGSVGHVLTLRFVVASDLERFAAEPGVVYVRLPRAATETAAPAPAGAPAATAPDAALRATKLDAFHKNGFLGDGTKVIVIATDFPGMKATPGVTLLDLTAELSPDVEPAPSADATESAGTAAARAARLAAPKAALVLVRVDPASLFQVVTVARFARGDATFSDAMQSRIVELTLRTEELKKRNTEAVLEYRTATANNSDDDRAVARRDAATKALNDLIAEEAATSKAIARATALQRSMEALAGATVVVNTLAWDAGFPMDGLSALSQYVDTGYAGDAVAEPISRSATRPRLSPRPVWVQAASPAVGSVWGGPFVDADGNAHAEFAPPGVPLPKGEWTRELNFLASRAADGTVTPTLKAGTKLRLTVQWRETHDSAGYGGTAAVFPLTVRVFQQLDPAGKVRASDELKEVARPVGGPYRLVAEPTYGIYEQVVEFAVPEDGRYAVMLDGQELYDARLPALRRHLQVNPRVLAEFVGAPGRPVFASFAPPAGGVGMPADSRSAVTVAATGGPQLIGAGPGVALLVKPDLFADGTVGGAVRGNAVAAGFVGGGLAAMVGSGAAPTDLLRTVGLPRGGLYVVPEGWLRFRSSR</sequence>